<dbReference type="Proteomes" id="UP000239724">
    <property type="component" value="Unassembled WGS sequence"/>
</dbReference>
<protein>
    <recommendedName>
        <fullName evidence="4">CENP-V/GFA domain-containing protein</fullName>
    </recommendedName>
</protein>
<dbReference type="GO" id="GO:0016846">
    <property type="term" value="F:carbon-sulfur lyase activity"/>
    <property type="evidence" value="ECO:0007669"/>
    <property type="project" value="InterPro"/>
</dbReference>
<reference evidence="5 6" key="1">
    <citation type="journal article" date="2018" name="Arch. Microbiol.">
        <title>New insights into the metabolic potential of the phototrophic purple bacterium Rhodopila globiformis DSM 161(T) from its draft genome sequence and evidence for a vanadium-dependent nitrogenase.</title>
        <authorList>
            <person name="Imhoff J.F."/>
            <person name="Rahn T."/>
            <person name="Kunzel S."/>
            <person name="Neulinger S.C."/>
        </authorList>
    </citation>
    <scope>NUCLEOTIDE SEQUENCE [LARGE SCALE GENOMIC DNA]</scope>
    <source>
        <strain evidence="5 6">DSM 161</strain>
    </source>
</reference>
<comment type="similarity">
    <text evidence="1">Belongs to the Gfa family.</text>
</comment>
<dbReference type="PROSITE" id="PS51891">
    <property type="entry name" value="CENP_V_GFA"/>
    <property type="match status" value="1"/>
</dbReference>
<proteinExistence type="inferred from homology"/>
<evidence type="ECO:0000256" key="3">
    <source>
        <dbReference type="ARBA" id="ARBA00022833"/>
    </source>
</evidence>
<accession>A0A2S6NJB8</accession>
<keyword evidence="2" id="KW-0479">Metal-binding</keyword>
<organism evidence="5 6">
    <name type="scientific">Rhodopila globiformis</name>
    <name type="common">Rhodopseudomonas globiformis</name>
    <dbReference type="NCBI Taxonomy" id="1071"/>
    <lineage>
        <taxon>Bacteria</taxon>
        <taxon>Pseudomonadati</taxon>
        <taxon>Pseudomonadota</taxon>
        <taxon>Alphaproteobacteria</taxon>
        <taxon>Acetobacterales</taxon>
        <taxon>Acetobacteraceae</taxon>
        <taxon>Rhodopila</taxon>
    </lineage>
</organism>
<comment type="caution">
    <text evidence="5">The sequence shown here is derived from an EMBL/GenBank/DDBJ whole genome shotgun (WGS) entry which is preliminary data.</text>
</comment>
<feature type="domain" description="CENP-V/GFA" evidence="4">
    <location>
        <begin position="1"/>
        <end position="103"/>
    </location>
</feature>
<dbReference type="InterPro" id="IPR006913">
    <property type="entry name" value="CENP-V/GFA"/>
</dbReference>
<dbReference type="InterPro" id="IPR011057">
    <property type="entry name" value="Mss4-like_sf"/>
</dbReference>
<dbReference type="SUPFAM" id="SSF51316">
    <property type="entry name" value="Mss4-like"/>
    <property type="match status" value="1"/>
</dbReference>
<gene>
    <name evidence="5" type="ORF">CCS01_09315</name>
</gene>
<keyword evidence="6" id="KW-1185">Reference proteome</keyword>
<evidence type="ECO:0000259" key="4">
    <source>
        <dbReference type="PROSITE" id="PS51891"/>
    </source>
</evidence>
<evidence type="ECO:0000313" key="5">
    <source>
        <dbReference type="EMBL" id="PPQ34901.1"/>
    </source>
</evidence>
<dbReference type="GO" id="GO:0046872">
    <property type="term" value="F:metal ion binding"/>
    <property type="evidence" value="ECO:0007669"/>
    <property type="project" value="UniProtKB-KW"/>
</dbReference>
<dbReference type="AlphaFoldDB" id="A0A2S6NJB8"/>
<evidence type="ECO:0000313" key="6">
    <source>
        <dbReference type="Proteomes" id="UP000239724"/>
    </source>
</evidence>
<dbReference type="EMBL" id="NHRY01000084">
    <property type="protein sequence ID" value="PPQ34901.1"/>
    <property type="molecule type" value="Genomic_DNA"/>
</dbReference>
<evidence type="ECO:0000256" key="1">
    <source>
        <dbReference type="ARBA" id="ARBA00005495"/>
    </source>
</evidence>
<dbReference type="Gene3D" id="2.170.150.70">
    <property type="match status" value="1"/>
</dbReference>
<evidence type="ECO:0000256" key="2">
    <source>
        <dbReference type="ARBA" id="ARBA00022723"/>
    </source>
</evidence>
<sequence>MRVWLTKPPADMPVRSCACSFCRAHGTRTVSDPAGRAEIWAEWPLVQEYRFGSATADYLLCRRCGVYIGAVGDTAAGFRCVINTLCLDDRAAFVRQASHPDYDQETVETRLARRARNWMPALVHTVR</sequence>
<name>A0A2S6NJB8_RHOGL</name>
<keyword evidence="3" id="KW-0862">Zinc</keyword>